<dbReference type="EMBL" id="JBHTKA010000003">
    <property type="protein sequence ID" value="MFD1000192.1"/>
    <property type="molecule type" value="Genomic_DNA"/>
</dbReference>
<keyword evidence="2" id="KW-1185">Reference proteome</keyword>
<dbReference type="SUPFAM" id="SSF69360">
    <property type="entry name" value="Cell wall binding repeat"/>
    <property type="match status" value="1"/>
</dbReference>
<organism evidence="1 2">
    <name type="scientific">Ohtaekwangia kribbensis</name>
    <dbReference type="NCBI Taxonomy" id="688913"/>
    <lineage>
        <taxon>Bacteria</taxon>
        <taxon>Pseudomonadati</taxon>
        <taxon>Bacteroidota</taxon>
        <taxon>Cytophagia</taxon>
        <taxon>Cytophagales</taxon>
        <taxon>Fulvivirgaceae</taxon>
        <taxon>Ohtaekwangia</taxon>
    </lineage>
</organism>
<dbReference type="PANTHER" id="PTHR37841">
    <property type="entry name" value="GLR2918 PROTEIN"/>
    <property type="match status" value="1"/>
</dbReference>
<dbReference type="Pfam" id="PF14903">
    <property type="entry name" value="WG_beta_rep"/>
    <property type="match status" value="4"/>
</dbReference>
<protein>
    <submittedName>
        <fullName evidence="1">WG repeat-containing protein</fullName>
    </submittedName>
</protein>
<gene>
    <name evidence="1" type="ORF">ACFQ21_12795</name>
</gene>
<evidence type="ECO:0000313" key="2">
    <source>
        <dbReference type="Proteomes" id="UP001597112"/>
    </source>
</evidence>
<reference evidence="2" key="1">
    <citation type="journal article" date="2019" name="Int. J. Syst. Evol. Microbiol.">
        <title>The Global Catalogue of Microorganisms (GCM) 10K type strain sequencing project: providing services to taxonomists for standard genome sequencing and annotation.</title>
        <authorList>
            <consortium name="The Broad Institute Genomics Platform"/>
            <consortium name="The Broad Institute Genome Sequencing Center for Infectious Disease"/>
            <person name="Wu L."/>
            <person name="Ma J."/>
        </authorList>
    </citation>
    <scope>NUCLEOTIDE SEQUENCE [LARGE SCALE GENOMIC DNA]</scope>
    <source>
        <strain evidence="2">CCUG 58938</strain>
    </source>
</reference>
<proteinExistence type="predicted"/>
<dbReference type="RefSeq" id="WP_377579589.1">
    <property type="nucleotide sequence ID" value="NZ_JBHTKA010000003.1"/>
</dbReference>
<dbReference type="PANTHER" id="PTHR37841:SF1">
    <property type="entry name" value="DUF3298 DOMAIN-CONTAINING PROTEIN"/>
    <property type="match status" value="1"/>
</dbReference>
<dbReference type="Proteomes" id="UP001597112">
    <property type="component" value="Unassembled WGS sequence"/>
</dbReference>
<accession>A0ABW3K275</accession>
<sequence>MKTTVILRGVCLLFFVLYVHNVSAQLSLRPASVHPNAIVINGKSSSVILNEFKEGVAVIIDGSTAGLIDATGKFIIPFGKYNTIGSYQNGFAIVTDKTNHNAVIDKSGNIVLRGIANPAFDKSGYFLMDTYTIINLKGQTFKLNYAEDGHSIYYQNFSEGLCSFLSGKASKHGYIDRTGKVVISPQFTRVTDFSEGLAAVAKENEVGEERWGYIDQTGKVVIPLQYKNQPGPFSNGLAHLISSTFGEHAWIDKSGQVKIKLNPSDNYYIENKKDFDFTIPVIFLKGKSKSRALLDVNGNIKPITISYDVVNYNRTSSQKNSGEFECIGRKDNQIMIQSHNGFGLIDEQGKLLVAPIFDELSFLDPIAKLAKARFYDGKKHIEGYINDQGVFVILKGEVSRY</sequence>
<comment type="caution">
    <text evidence="1">The sequence shown here is derived from an EMBL/GenBank/DDBJ whole genome shotgun (WGS) entry which is preliminary data.</text>
</comment>
<evidence type="ECO:0000313" key="1">
    <source>
        <dbReference type="EMBL" id="MFD1000192.1"/>
    </source>
</evidence>
<dbReference type="InterPro" id="IPR032774">
    <property type="entry name" value="WG_beta_rep"/>
</dbReference>
<name>A0ABW3K275_9BACT</name>